<accession>A0A1D2MSF8</accession>
<dbReference type="InterPro" id="IPR000535">
    <property type="entry name" value="MSP_dom"/>
</dbReference>
<evidence type="ECO:0000259" key="1">
    <source>
        <dbReference type="PROSITE" id="PS50202"/>
    </source>
</evidence>
<dbReference type="EMBL" id="LJIJ01000616">
    <property type="protein sequence ID" value="ODM95821.1"/>
    <property type="molecule type" value="Genomic_DNA"/>
</dbReference>
<name>A0A1D2MSF8_ORCCI</name>
<comment type="caution">
    <text evidence="2">The sequence shown here is derived from an EMBL/GenBank/DDBJ whole genome shotgun (WGS) entry which is preliminary data.</text>
</comment>
<keyword evidence="3" id="KW-1185">Reference proteome</keyword>
<organism evidence="2 3">
    <name type="scientific">Orchesella cincta</name>
    <name type="common">Springtail</name>
    <name type="synonym">Podura cincta</name>
    <dbReference type="NCBI Taxonomy" id="48709"/>
    <lineage>
        <taxon>Eukaryota</taxon>
        <taxon>Metazoa</taxon>
        <taxon>Ecdysozoa</taxon>
        <taxon>Arthropoda</taxon>
        <taxon>Hexapoda</taxon>
        <taxon>Collembola</taxon>
        <taxon>Entomobryomorpha</taxon>
        <taxon>Entomobryoidea</taxon>
        <taxon>Orchesellidae</taxon>
        <taxon>Orchesellinae</taxon>
        <taxon>Orchesella</taxon>
    </lineage>
</organism>
<sequence length="314" mass="34942">MESQNNNNFEEPAGASTGKEFEEAFDFSPLLIKGAVSSISPDLSPAQVLVVSPNPSQPSTSYAIDLDESNISKEDHAKSAKVRVDPILDLWLVDEELSGRFTISTWDSDQAIIFKIKTSSPYNSWVRPVYGLMKPNVSASIQVKCESEKVSLRRLGMDEFSVQVAPVPLASAVMTSDLYTSAVSPNLPELLNIWEKIESLKTSVETHRVLCRVQGKLAKTCVITMNEKSGGNSCTKVCSPQNLEMECYLARELSNPGDYRDKDSSLNLPSQQEQHCCGAVRRLQYLSLSLAILLGLSLTHILYHHNMDDIRWWR</sequence>
<dbReference type="AlphaFoldDB" id="A0A1D2MSF8"/>
<protein>
    <recommendedName>
        <fullName evidence="1">MSP domain-containing protein</fullName>
    </recommendedName>
</protein>
<evidence type="ECO:0000313" key="3">
    <source>
        <dbReference type="Proteomes" id="UP000094527"/>
    </source>
</evidence>
<dbReference type="PROSITE" id="PS50202">
    <property type="entry name" value="MSP"/>
    <property type="match status" value="1"/>
</dbReference>
<evidence type="ECO:0000313" key="2">
    <source>
        <dbReference type="EMBL" id="ODM95821.1"/>
    </source>
</evidence>
<gene>
    <name evidence="2" type="ORF">Ocin01_10861</name>
</gene>
<dbReference type="SUPFAM" id="SSF49354">
    <property type="entry name" value="PapD-like"/>
    <property type="match status" value="1"/>
</dbReference>
<proteinExistence type="predicted"/>
<dbReference type="Gene3D" id="2.60.40.10">
    <property type="entry name" value="Immunoglobulins"/>
    <property type="match status" value="1"/>
</dbReference>
<dbReference type="Proteomes" id="UP000094527">
    <property type="component" value="Unassembled WGS sequence"/>
</dbReference>
<feature type="domain" description="MSP" evidence="1">
    <location>
        <begin position="48"/>
        <end position="212"/>
    </location>
</feature>
<dbReference type="InterPro" id="IPR008962">
    <property type="entry name" value="PapD-like_sf"/>
</dbReference>
<dbReference type="InterPro" id="IPR013783">
    <property type="entry name" value="Ig-like_fold"/>
</dbReference>
<reference evidence="2 3" key="1">
    <citation type="journal article" date="2016" name="Genome Biol. Evol.">
        <title>Gene Family Evolution Reflects Adaptation to Soil Environmental Stressors in the Genome of the Collembolan Orchesella cincta.</title>
        <authorList>
            <person name="Faddeeva-Vakhrusheva A."/>
            <person name="Derks M.F."/>
            <person name="Anvar S.Y."/>
            <person name="Agamennone V."/>
            <person name="Suring W."/>
            <person name="Smit S."/>
            <person name="van Straalen N.M."/>
            <person name="Roelofs D."/>
        </authorList>
    </citation>
    <scope>NUCLEOTIDE SEQUENCE [LARGE SCALE GENOMIC DNA]</scope>
    <source>
        <tissue evidence="2">Mixed pool</tissue>
    </source>
</reference>
<dbReference type="Pfam" id="PF00635">
    <property type="entry name" value="Motile_Sperm"/>
    <property type="match status" value="1"/>
</dbReference>